<dbReference type="PANTHER" id="PTHR11098:SF8">
    <property type="entry name" value="NICOTINATE PHOSPHORIBOSYLTRANSFERASE PNCB1"/>
    <property type="match status" value="1"/>
</dbReference>
<evidence type="ECO:0000256" key="8">
    <source>
        <dbReference type="ARBA" id="ARBA00048668"/>
    </source>
</evidence>
<dbReference type="RefSeq" id="WP_229671211.1">
    <property type="nucleotide sequence ID" value="NZ_BMLC01000001.1"/>
</dbReference>
<dbReference type="InterPro" id="IPR013785">
    <property type="entry name" value="Aldolase_TIM"/>
</dbReference>
<dbReference type="Proteomes" id="UP000219440">
    <property type="component" value="Unassembled WGS sequence"/>
</dbReference>
<comment type="PTM">
    <text evidence="9">Transiently phosphorylated on a His residue during the reaction cycle. Phosphorylation strongly increases the affinity for substrates and increases the rate of nicotinate D-ribonucleotide production. Dephosphorylation regenerates the low-affinity form of the enzyme, leading to product release.</text>
</comment>
<dbReference type="EC" id="6.3.4.21" evidence="3 9"/>
<evidence type="ECO:0000256" key="9">
    <source>
        <dbReference type="RuleBase" id="RU365100"/>
    </source>
</evidence>
<dbReference type="Pfam" id="PF17767">
    <property type="entry name" value="NAPRTase_N"/>
    <property type="match status" value="1"/>
</dbReference>
<evidence type="ECO:0000256" key="2">
    <source>
        <dbReference type="ARBA" id="ARBA00010897"/>
    </source>
</evidence>
<dbReference type="GO" id="GO:0016757">
    <property type="term" value="F:glycosyltransferase activity"/>
    <property type="evidence" value="ECO:0007669"/>
    <property type="project" value="UniProtKB-KW"/>
</dbReference>
<evidence type="ECO:0000313" key="11">
    <source>
        <dbReference type="EMBL" id="SOE64705.1"/>
    </source>
</evidence>
<dbReference type="GO" id="GO:0005829">
    <property type="term" value="C:cytosol"/>
    <property type="evidence" value="ECO:0007669"/>
    <property type="project" value="TreeGrafter"/>
</dbReference>
<gene>
    <name evidence="11" type="ORF">SAMN06296378_1431</name>
</gene>
<evidence type="ECO:0000256" key="5">
    <source>
        <dbReference type="ARBA" id="ARBA00022598"/>
    </source>
</evidence>
<keyword evidence="11" id="KW-0328">Glycosyltransferase</keyword>
<dbReference type="Gene3D" id="3.20.20.70">
    <property type="entry name" value="Aldolase class I"/>
    <property type="match status" value="1"/>
</dbReference>
<dbReference type="GO" id="GO:0034355">
    <property type="term" value="P:NAD+ biosynthetic process via the salvage pathway"/>
    <property type="evidence" value="ECO:0007669"/>
    <property type="project" value="TreeGrafter"/>
</dbReference>
<dbReference type="GO" id="GO:0004516">
    <property type="term" value="F:nicotinate phosphoribosyltransferase activity"/>
    <property type="evidence" value="ECO:0007669"/>
    <property type="project" value="UniProtKB-UniRule"/>
</dbReference>
<evidence type="ECO:0000256" key="6">
    <source>
        <dbReference type="ARBA" id="ARBA00022642"/>
    </source>
</evidence>
<evidence type="ECO:0000256" key="7">
    <source>
        <dbReference type="ARBA" id="ARBA00022679"/>
    </source>
</evidence>
<proteinExistence type="inferred from homology"/>
<dbReference type="PIRSF" id="PIRSF000484">
    <property type="entry name" value="NAPRT"/>
    <property type="match status" value="1"/>
</dbReference>
<dbReference type="UniPathway" id="UPA00253">
    <property type="reaction ID" value="UER00457"/>
</dbReference>
<dbReference type="InterPro" id="IPR006405">
    <property type="entry name" value="Nic_PRibTrfase_pncB"/>
</dbReference>
<keyword evidence="6 9" id="KW-0662">Pyridine nucleotide biosynthesis</keyword>
<evidence type="ECO:0000256" key="1">
    <source>
        <dbReference type="ARBA" id="ARBA00004952"/>
    </source>
</evidence>
<protein>
    <recommendedName>
        <fullName evidence="3 9">Nicotinate phosphoribosyltransferase</fullName>
        <ecNumber evidence="3 9">6.3.4.21</ecNumber>
    </recommendedName>
</protein>
<dbReference type="NCBIfam" id="TIGR01513">
    <property type="entry name" value="NAPRTase_put"/>
    <property type="match status" value="1"/>
</dbReference>
<sequence>MGTALLTDRYELTMLDAAIGSGTHDRECVFEVFTRRLPSSRRYGVVAGTGRLLSLIEEFRFGDAELGWLRDNAVVRPETVDWLADYSFTGSISGYREGELFFAGSPILVIDGSFAEAVLLETLTLSVLNYDSAVASAAARMVSAASGRPLVEMGSRRTGERSAVAAARAAFIAGFIATSNLEAGRSWGIPTMGTAAHSFTLLHDSEEAAFQAQVDALGPATTLLVDTNDIASGVELAVRVAGTALGAVRIDSGDLPVQVAAVRAQLDSLGATGTRITVTNDLDEYTIASLRAAPVDSYGVGTSLVTGSGHPASGMVYKLVSHRDSAGNWVNVEKKSAGKATVGGRKFPVRSLSNGVAVAETIYVDSAPDANSSERTLLADLVTAGTADQRYIGAAGTALARIHHASAINELPDDAFRLSRGEPVIPTDYRRGIT</sequence>
<dbReference type="InterPro" id="IPR007229">
    <property type="entry name" value="Nic_PRibTrfase-Fam"/>
</dbReference>
<dbReference type="InterPro" id="IPR036068">
    <property type="entry name" value="Nicotinate_pribotase-like_C"/>
</dbReference>
<evidence type="ECO:0000256" key="3">
    <source>
        <dbReference type="ARBA" id="ARBA00013236"/>
    </source>
</evidence>
<dbReference type="PANTHER" id="PTHR11098">
    <property type="entry name" value="NICOTINATE PHOSPHORIBOSYLTRANSFERASE"/>
    <property type="match status" value="1"/>
</dbReference>
<dbReference type="NCBIfam" id="NF006698">
    <property type="entry name" value="PRK09243.1-5"/>
    <property type="match status" value="1"/>
</dbReference>
<keyword evidence="5 9" id="KW-0436">Ligase</keyword>
<comment type="catalytic activity">
    <reaction evidence="8 9">
        <text>5-phospho-alpha-D-ribose 1-diphosphate + nicotinate + ATP + H2O = nicotinate beta-D-ribonucleotide + ADP + phosphate + diphosphate</text>
        <dbReference type="Rhea" id="RHEA:36163"/>
        <dbReference type="ChEBI" id="CHEBI:15377"/>
        <dbReference type="ChEBI" id="CHEBI:30616"/>
        <dbReference type="ChEBI" id="CHEBI:32544"/>
        <dbReference type="ChEBI" id="CHEBI:33019"/>
        <dbReference type="ChEBI" id="CHEBI:43474"/>
        <dbReference type="ChEBI" id="CHEBI:57502"/>
        <dbReference type="ChEBI" id="CHEBI:58017"/>
        <dbReference type="ChEBI" id="CHEBI:456216"/>
        <dbReference type="EC" id="6.3.4.21"/>
    </reaction>
</comment>
<dbReference type="EMBL" id="OCST01000003">
    <property type="protein sequence ID" value="SOE64705.1"/>
    <property type="molecule type" value="Genomic_DNA"/>
</dbReference>
<comment type="similarity">
    <text evidence="2 9">Belongs to the NAPRTase family.</text>
</comment>
<dbReference type="SUPFAM" id="SSF54675">
    <property type="entry name" value="Nicotinate/Quinolinate PRTase N-terminal domain-like"/>
    <property type="match status" value="1"/>
</dbReference>
<evidence type="ECO:0000313" key="12">
    <source>
        <dbReference type="Proteomes" id="UP000219440"/>
    </source>
</evidence>
<comment type="function">
    <text evidence="9">Catalyzes the first step in the biosynthesis of NAD from nicotinic acid, the ATP-dependent synthesis of beta-nicotinate D-ribonucleotide from nicotinate and 5-phospho-D-ribose 1-phosphate.</text>
</comment>
<keyword evidence="12" id="KW-1185">Reference proteome</keyword>
<keyword evidence="7 9" id="KW-0808">Transferase</keyword>
<feature type="domain" description="Nicotinate phosphoribosyltransferase N-terminal" evidence="10">
    <location>
        <begin position="5"/>
        <end position="129"/>
    </location>
</feature>
<reference evidence="11 12" key="1">
    <citation type="submission" date="2017-09" db="EMBL/GenBank/DDBJ databases">
        <authorList>
            <person name="Ehlers B."/>
            <person name="Leendertz F.H."/>
        </authorList>
    </citation>
    <scope>NUCLEOTIDE SEQUENCE [LARGE SCALE GENOMIC DNA]</scope>
    <source>
        <strain evidence="11 12">CGMCC 1.05381</strain>
    </source>
</reference>
<accession>A0A2C8ZJ02</accession>
<keyword evidence="4" id="KW-0597">Phosphoprotein</keyword>
<dbReference type="Gene3D" id="3.20.140.10">
    <property type="entry name" value="nicotinate phosphoribosyltransferase"/>
    <property type="match status" value="1"/>
</dbReference>
<name>A0A2C8ZJ02_9MICO</name>
<dbReference type="AlphaFoldDB" id="A0A2C8ZJ02"/>
<dbReference type="SUPFAM" id="SSF51690">
    <property type="entry name" value="Nicotinate/Quinolinate PRTase C-terminal domain-like"/>
    <property type="match status" value="1"/>
</dbReference>
<evidence type="ECO:0000259" key="10">
    <source>
        <dbReference type="Pfam" id="PF17767"/>
    </source>
</evidence>
<organism evidence="11 12">
    <name type="scientific">Salinibacterium xinjiangense</name>
    <dbReference type="NCBI Taxonomy" id="386302"/>
    <lineage>
        <taxon>Bacteria</taxon>
        <taxon>Bacillati</taxon>
        <taxon>Actinomycetota</taxon>
        <taxon>Actinomycetes</taxon>
        <taxon>Micrococcales</taxon>
        <taxon>Microbacteriaceae</taxon>
        <taxon>Salinibacterium</taxon>
    </lineage>
</organism>
<dbReference type="InterPro" id="IPR040727">
    <property type="entry name" value="NAPRTase_N"/>
</dbReference>
<evidence type="ECO:0000256" key="4">
    <source>
        <dbReference type="ARBA" id="ARBA00022553"/>
    </source>
</evidence>
<comment type="pathway">
    <text evidence="1 9">Cofactor biosynthesis; NAD(+) biosynthesis; nicotinate D-ribonucleotide from nicotinate: step 1/1.</text>
</comment>